<dbReference type="AlphaFoldDB" id="A0AAX6DT91"/>
<comment type="subcellular location">
    <subcellularLocation>
        <location evidence="1">Membrane</location>
        <topology evidence="1">Single-pass membrane protein</topology>
    </subcellularLocation>
</comment>
<evidence type="ECO:0000313" key="14">
    <source>
        <dbReference type="EMBL" id="KAJ6794984.1"/>
    </source>
</evidence>
<reference evidence="14" key="2">
    <citation type="submission" date="2023-04" db="EMBL/GenBank/DDBJ databases">
        <authorList>
            <person name="Bruccoleri R.E."/>
            <person name="Oakeley E.J."/>
            <person name="Faust A.-M."/>
            <person name="Dessus-Babus S."/>
            <person name="Altorfer M."/>
            <person name="Burckhardt D."/>
            <person name="Oertli M."/>
            <person name="Naumann U."/>
            <person name="Petersen F."/>
            <person name="Wong J."/>
        </authorList>
    </citation>
    <scope>NUCLEOTIDE SEQUENCE</scope>
    <source>
        <strain evidence="14">GSM-AAB239-AS_SAM_17_03QT</strain>
        <tissue evidence="14">Leaf</tissue>
    </source>
</reference>
<dbReference type="Pfam" id="PF10250">
    <property type="entry name" value="O-FucT"/>
    <property type="match status" value="1"/>
</dbReference>
<organism evidence="14 15">
    <name type="scientific">Iris pallida</name>
    <name type="common">Sweet iris</name>
    <dbReference type="NCBI Taxonomy" id="29817"/>
    <lineage>
        <taxon>Eukaryota</taxon>
        <taxon>Viridiplantae</taxon>
        <taxon>Streptophyta</taxon>
        <taxon>Embryophyta</taxon>
        <taxon>Tracheophyta</taxon>
        <taxon>Spermatophyta</taxon>
        <taxon>Magnoliopsida</taxon>
        <taxon>Liliopsida</taxon>
        <taxon>Asparagales</taxon>
        <taxon>Iridaceae</taxon>
        <taxon>Iridoideae</taxon>
        <taxon>Irideae</taxon>
        <taxon>Iris</taxon>
    </lineage>
</organism>
<dbReference type="InterPro" id="IPR019378">
    <property type="entry name" value="GDP-Fuc_O-FucTrfase"/>
</dbReference>
<feature type="region of interest" description="Disordered" evidence="12">
    <location>
        <begin position="1"/>
        <end position="65"/>
    </location>
</feature>
<keyword evidence="3" id="KW-0328">Glycosyltransferase</keyword>
<evidence type="ECO:0000256" key="1">
    <source>
        <dbReference type="ARBA" id="ARBA00004167"/>
    </source>
</evidence>
<evidence type="ECO:0000256" key="8">
    <source>
        <dbReference type="ARBA" id="ARBA00023180"/>
    </source>
</evidence>
<dbReference type="CDD" id="cd11299">
    <property type="entry name" value="O-FucT_plant"/>
    <property type="match status" value="1"/>
</dbReference>
<keyword evidence="7 13" id="KW-0472">Membrane</keyword>
<evidence type="ECO:0000256" key="4">
    <source>
        <dbReference type="ARBA" id="ARBA00022679"/>
    </source>
</evidence>
<evidence type="ECO:0000256" key="12">
    <source>
        <dbReference type="SAM" id="MobiDB-lite"/>
    </source>
</evidence>
<sequence>MSNSGEELPSSPTIEIQLQTPRSRREEEEGWSSSNNHSRSRSRSRSTTPRSRNNSPRLLSDLSSRSAGTSCGSLWGSWASAAAGSVSGSFRLRQQQRRRPGGRRRRRWRRGMGILVGVVGFFLVVNWWMFSRLQDPNFGVKKSRDSESIATNATSIEKEEWTNDGKGQKTYGIMYTRLLALAAHALAEADSKPEPPTLWQEPPTPMSTWTTCADQRSWKTCEGKNGYIIVSANGGINQQRVAICNAVAIARLLNSTLVIPKFLHSSVWQDRSQFSDIYQEEHFVSYLKDDIQIVKELPVELQSLDLEAIGSLITDAEVMKEAKPSFYMKKILPILLKNRVVHFTGFGNRLASDPIPDELQRLRCRCNFHALRFVDKIQRVGALLVQRMRHNRSRGDSLEHNLLGPFAVESKKNRGKHSRSKVSRYLAVHLRFEIDMAAYSMCYFGGGKEEKEELDAYRAVHFPALTNVKKTMKIPSAAFLRSEGRCPLTPEESVLMLAALGFNRKTRIYIAGANIYGGKSRMAALKSLYPNLATKENLLTSSEIEPFQNFSSQLAALDFIVCTAADAFAMTDSGSQFSSLVSGYRMYYGGGKYPTIRPNKRRLVSVFSRNSTIEWKDFEHSVRKAVRQDRRVEDRPLSRSIYRHPRSMECMCLKVE</sequence>
<dbReference type="GO" id="GO:0016757">
    <property type="term" value="F:glycosyltransferase activity"/>
    <property type="evidence" value="ECO:0007669"/>
    <property type="project" value="UniProtKB-KW"/>
</dbReference>
<keyword evidence="4" id="KW-0808">Transferase</keyword>
<dbReference type="InterPro" id="IPR024709">
    <property type="entry name" value="FucosylTrfase_pln"/>
</dbReference>
<dbReference type="InterPro" id="IPR052272">
    <property type="entry name" value="GT106_glycosyltransferase"/>
</dbReference>
<keyword evidence="15" id="KW-1185">Reference proteome</keyword>
<evidence type="ECO:0000256" key="9">
    <source>
        <dbReference type="ARBA" id="ARBA00023253"/>
    </source>
</evidence>
<dbReference type="Proteomes" id="UP001140949">
    <property type="component" value="Unassembled WGS sequence"/>
</dbReference>
<keyword evidence="5 13" id="KW-0812">Transmembrane</keyword>
<dbReference type="Gene3D" id="3.40.50.11350">
    <property type="match status" value="1"/>
</dbReference>
<dbReference type="GO" id="GO:0016020">
    <property type="term" value="C:membrane"/>
    <property type="evidence" value="ECO:0007669"/>
    <property type="project" value="UniProtKB-SubCell"/>
</dbReference>
<feature type="compositionally biased region" description="Polar residues" evidence="12">
    <location>
        <begin position="1"/>
        <end position="21"/>
    </location>
</feature>
<proteinExistence type="inferred from homology"/>
<evidence type="ECO:0000313" key="15">
    <source>
        <dbReference type="Proteomes" id="UP001140949"/>
    </source>
</evidence>
<evidence type="ECO:0000256" key="2">
    <source>
        <dbReference type="ARBA" id="ARBA00007737"/>
    </source>
</evidence>
<evidence type="ECO:0000256" key="7">
    <source>
        <dbReference type="ARBA" id="ARBA00023136"/>
    </source>
</evidence>
<reference evidence="14" key="1">
    <citation type="journal article" date="2023" name="GigaByte">
        <title>Genome assembly of the bearded iris, Iris pallida Lam.</title>
        <authorList>
            <person name="Bruccoleri R.E."/>
            <person name="Oakeley E.J."/>
            <person name="Faust A.M.E."/>
            <person name="Altorfer M."/>
            <person name="Dessus-Babus S."/>
            <person name="Burckhardt D."/>
            <person name="Oertli M."/>
            <person name="Naumann U."/>
            <person name="Petersen F."/>
            <person name="Wong J."/>
        </authorList>
    </citation>
    <scope>NUCLEOTIDE SEQUENCE</scope>
    <source>
        <strain evidence="14">GSM-AAB239-AS_SAM_17_03QT</strain>
    </source>
</reference>
<keyword evidence="6 13" id="KW-1133">Transmembrane helix</keyword>
<protein>
    <recommendedName>
        <fullName evidence="11">O-fucosyltransferase family protein</fullName>
    </recommendedName>
</protein>
<feature type="compositionally biased region" description="Low complexity" evidence="12">
    <location>
        <begin position="45"/>
        <end position="65"/>
    </location>
</feature>
<accession>A0AAX6DT91</accession>
<dbReference type="PIRSF" id="PIRSF009360">
    <property type="entry name" value="UCP009360"/>
    <property type="match status" value="1"/>
</dbReference>
<dbReference type="PANTHER" id="PTHR31933:SF9">
    <property type="entry name" value="O-FUCOSYLTRANSFERASE 2"/>
    <property type="match status" value="1"/>
</dbReference>
<dbReference type="PANTHER" id="PTHR31933">
    <property type="entry name" value="O-FUCOSYLTRANSFERASE 2-RELATED"/>
    <property type="match status" value="1"/>
</dbReference>
<feature type="transmembrane region" description="Helical" evidence="13">
    <location>
        <begin position="111"/>
        <end position="130"/>
    </location>
</feature>
<evidence type="ECO:0000256" key="11">
    <source>
        <dbReference type="ARBA" id="ARBA00030350"/>
    </source>
</evidence>
<evidence type="ECO:0000256" key="10">
    <source>
        <dbReference type="ARBA" id="ARBA00023277"/>
    </source>
</evidence>
<dbReference type="EMBL" id="JANAVB010042020">
    <property type="protein sequence ID" value="KAJ6794984.1"/>
    <property type="molecule type" value="Genomic_DNA"/>
</dbReference>
<evidence type="ECO:0000256" key="6">
    <source>
        <dbReference type="ARBA" id="ARBA00022989"/>
    </source>
</evidence>
<evidence type="ECO:0000256" key="5">
    <source>
        <dbReference type="ARBA" id="ARBA00022692"/>
    </source>
</evidence>
<keyword evidence="10" id="KW-0119">Carbohydrate metabolism</keyword>
<dbReference type="GO" id="GO:0006004">
    <property type="term" value="P:fucose metabolic process"/>
    <property type="evidence" value="ECO:0007669"/>
    <property type="project" value="UniProtKB-KW"/>
</dbReference>
<name>A0AAX6DT91_IRIPA</name>
<keyword evidence="8" id="KW-0325">Glycoprotein</keyword>
<evidence type="ECO:0000256" key="3">
    <source>
        <dbReference type="ARBA" id="ARBA00022676"/>
    </source>
</evidence>
<gene>
    <name evidence="14" type="ORF">M6B38_228750</name>
</gene>
<comment type="caution">
    <text evidence="14">The sequence shown here is derived from an EMBL/GenBank/DDBJ whole genome shotgun (WGS) entry which is preliminary data.</text>
</comment>
<comment type="similarity">
    <text evidence="2">Belongs to the glycosyltransferase GT106 family.</text>
</comment>
<evidence type="ECO:0000256" key="13">
    <source>
        <dbReference type="SAM" id="Phobius"/>
    </source>
</evidence>
<keyword evidence="9" id="KW-0294">Fucose metabolism</keyword>
<feature type="transmembrane region" description="Helical" evidence="13">
    <location>
        <begin position="72"/>
        <end position="90"/>
    </location>
</feature>